<dbReference type="InterPro" id="IPR036640">
    <property type="entry name" value="ABC1_TM_sf"/>
</dbReference>
<dbReference type="FunFam" id="3.40.50.300:FF:000221">
    <property type="entry name" value="Multidrug ABC transporter ATP-binding protein"/>
    <property type="match status" value="1"/>
</dbReference>
<feature type="transmembrane region" description="Helical" evidence="11">
    <location>
        <begin position="176"/>
        <end position="196"/>
    </location>
</feature>
<feature type="transmembrane region" description="Helical" evidence="11">
    <location>
        <begin position="70"/>
        <end position="93"/>
    </location>
</feature>
<comment type="caution">
    <text evidence="14">The sequence shown here is derived from an EMBL/GenBank/DDBJ whole genome shotgun (WGS) entry which is preliminary data.</text>
</comment>
<dbReference type="PANTHER" id="PTHR43394">
    <property type="entry name" value="ATP-DEPENDENT PERMEASE MDL1, MITOCHONDRIAL"/>
    <property type="match status" value="1"/>
</dbReference>
<evidence type="ECO:0000313" key="14">
    <source>
        <dbReference type="EMBL" id="MBB4679540.1"/>
    </source>
</evidence>
<dbReference type="SMART" id="SM00382">
    <property type="entry name" value="AAA"/>
    <property type="match status" value="1"/>
</dbReference>
<dbReference type="InterPro" id="IPR017871">
    <property type="entry name" value="ABC_transporter-like_CS"/>
</dbReference>
<dbReference type="Gene3D" id="3.40.50.300">
    <property type="entry name" value="P-loop containing nucleotide triphosphate hydrolases"/>
    <property type="match status" value="1"/>
</dbReference>
<evidence type="ECO:0000256" key="6">
    <source>
        <dbReference type="ARBA" id="ARBA00022741"/>
    </source>
</evidence>
<keyword evidence="4" id="KW-0997">Cell inner membrane</keyword>
<dbReference type="GO" id="GO:0015421">
    <property type="term" value="F:ABC-type oligopeptide transporter activity"/>
    <property type="evidence" value="ECO:0007669"/>
    <property type="project" value="TreeGrafter"/>
</dbReference>
<feature type="transmembrane region" description="Helical" evidence="11">
    <location>
        <begin position="261"/>
        <end position="284"/>
    </location>
</feature>
<keyword evidence="8 11" id="KW-1133">Transmembrane helix</keyword>
<dbReference type="GO" id="GO:0016887">
    <property type="term" value="F:ATP hydrolysis activity"/>
    <property type="evidence" value="ECO:0007669"/>
    <property type="project" value="InterPro"/>
</dbReference>
<keyword evidence="7 14" id="KW-0067">ATP-binding</keyword>
<evidence type="ECO:0000256" key="5">
    <source>
        <dbReference type="ARBA" id="ARBA00022692"/>
    </source>
</evidence>
<evidence type="ECO:0000256" key="10">
    <source>
        <dbReference type="ARBA" id="ARBA00023455"/>
    </source>
</evidence>
<dbReference type="RefSeq" id="WP_185005274.1">
    <property type="nucleotide sequence ID" value="NZ_BAAAUI010000001.1"/>
</dbReference>
<dbReference type="InterPro" id="IPR027417">
    <property type="entry name" value="P-loop_NTPase"/>
</dbReference>
<feature type="domain" description="ABC transporter" evidence="12">
    <location>
        <begin position="355"/>
        <end position="595"/>
    </location>
</feature>
<dbReference type="AlphaFoldDB" id="A0A7W7CE67"/>
<gene>
    <name evidence="14" type="ORF">HNR67_005658</name>
</gene>
<dbReference type="InterPro" id="IPR011527">
    <property type="entry name" value="ABC1_TM_dom"/>
</dbReference>
<evidence type="ECO:0000259" key="13">
    <source>
        <dbReference type="PROSITE" id="PS50929"/>
    </source>
</evidence>
<dbReference type="PROSITE" id="PS00211">
    <property type="entry name" value="ABC_TRANSPORTER_1"/>
    <property type="match status" value="1"/>
</dbReference>
<dbReference type="Pfam" id="PF00005">
    <property type="entry name" value="ABC_tran"/>
    <property type="match status" value="1"/>
</dbReference>
<evidence type="ECO:0000313" key="15">
    <source>
        <dbReference type="Proteomes" id="UP000533598"/>
    </source>
</evidence>
<dbReference type="PANTHER" id="PTHR43394:SF1">
    <property type="entry name" value="ATP-BINDING CASSETTE SUB-FAMILY B MEMBER 10, MITOCHONDRIAL"/>
    <property type="match status" value="1"/>
</dbReference>
<dbReference type="Proteomes" id="UP000533598">
    <property type="component" value="Unassembled WGS sequence"/>
</dbReference>
<keyword evidence="3" id="KW-1003">Cell membrane</keyword>
<evidence type="ECO:0000256" key="2">
    <source>
        <dbReference type="ARBA" id="ARBA00022448"/>
    </source>
</evidence>
<name>A0A7W7CE67_9PSEU</name>
<dbReference type="InterPro" id="IPR003439">
    <property type="entry name" value="ABC_transporter-like_ATP-bd"/>
</dbReference>
<dbReference type="Gene3D" id="1.20.1560.10">
    <property type="entry name" value="ABC transporter type 1, transmembrane domain"/>
    <property type="match status" value="1"/>
</dbReference>
<protein>
    <submittedName>
        <fullName evidence="14">ATP-binding cassette subfamily B protein</fullName>
    </submittedName>
</protein>
<dbReference type="InterPro" id="IPR003593">
    <property type="entry name" value="AAA+_ATPase"/>
</dbReference>
<evidence type="ECO:0000256" key="4">
    <source>
        <dbReference type="ARBA" id="ARBA00022519"/>
    </source>
</evidence>
<reference evidence="14 15" key="1">
    <citation type="submission" date="2020-08" db="EMBL/GenBank/DDBJ databases">
        <title>Sequencing the genomes of 1000 actinobacteria strains.</title>
        <authorList>
            <person name="Klenk H.-P."/>
        </authorList>
    </citation>
    <scope>NUCLEOTIDE SEQUENCE [LARGE SCALE GENOMIC DNA]</scope>
    <source>
        <strain evidence="14 15">DSM 44230</strain>
    </source>
</reference>
<dbReference type="InterPro" id="IPR039421">
    <property type="entry name" value="Type_1_exporter"/>
</dbReference>
<accession>A0A7W7CE67</accession>
<keyword evidence="9 11" id="KW-0472">Membrane</keyword>
<dbReference type="SUPFAM" id="SSF52540">
    <property type="entry name" value="P-loop containing nucleoside triphosphate hydrolases"/>
    <property type="match status" value="1"/>
</dbReference>
<dbReference type="GO" id="GO:0005524">
    <property type="term" value="F:ATP binding"/>
    <property type="evidence" value="ECO:0007669"/>
    <property type="project" value="UniProtKB-KW"/>
</dbReference>
<dbReference type="EMBL" id="JACHMH010000001">
    <property type="protein sequence ID" value="MBB4679540.1"/>
    <property type="molecule type" value="Genomic_DNA"/>
</dbReference>
<comment type="subcellular location">
    <subcellularLocation>
        <location evidence="1">Cell inner membrane</location>
        <topology evidence="1">Multi-pass membrane protein</topology>
    </subcellularLocation>
</comment>
<evidence type="ECO:0000256" key="11">
    <source>
        <dbReference type="SAM" id="Phobius"/>
    </source>
</evidence>
<evidence type="ECO:0000256" key="9">
    <source>
        <dbReference type="ARBA" id="ARBA00023136"/>
    </source>
</evidence>
<evidence type="ECO:0000259" key="12">
    <source>
        <dbReference type="PROSITE" id="PS50893"/>
    </source>
</evidence>
<keyword evidence="6" id="KW-0547">Nucleotide-binding</keyword>
<feature type="transmembrane region" description="Helical" evidence="11">
    <location>
        <begin position="296"/>
        <end position="320"/>
    </location>
</feature>
<evidence type="ECO:0000256" key="7">
    <source>
        <dbReference type="ARBA" id="ARBA00022840"/>
    </source>
</evidence>
<keyword evidence="15" id="KW-1185">Reference proteome</keyword>
<proteinExistence type="inferred from homology"/>
<feature type="domain" description="ABC transmembrane type-1" evidence="13">
    <location>
        <begin position="31"/>
        <end position="308"/>
    </location>
</feature>
<dbReference type="PROSITE" id="PS50893">
    <property type="entry name" value="ABC_TRANSPORTER_2"/>
    <property type="match status" value="1"/>
</dbReference>
<comment type="similarity">
    <text evidence="10">Belongs to the ABC transporter superfamily. Siderophore-Fe(3+) uptake transporter (SIUT) (TC 3.A.1.21) family.</text>
</comment>
<keyword evidence="5 11" id="KW-0812">Transmembrane</keyword>
<dbReference type="GO" id="GO:0005886">
    <property type="term" value="C:plasma membrane"/>
    <property type="evidence" value="ECO:0007669"/>
    <property type="project" value="UniProtKB-SubCell"/>
</dbReference>
<evidence type="ECO:0000256" key="3">
    <source>
        <dbReference type="ARBA" id="ARBA00022475"/>
    </source>
</evidence>
<dbReference type="SUPFAM" id="SSF90123">
    <property type="entry name" value="ABC transporter transmembrane region"/>
    <property type="match status" value="1"/>
</dbReference>
<dbReference type="Pfam" id="PF00664">
    <property type="entry name" value="ABC_membrane"/>
    <property type="match status" value="1"/>
</dbReference>
<dbReference type="PROSITE" id="PS50929">
    <property type="entry name" value="ABC_TM1F"/>
    <property type="match status" value="1"/>
</dbReference>
<keyword evidence="2" id="KW-0813">Transport</keyword>
<organism evidence="14 15">
    <name type="scientific">Crossiella cryophila</name>
    <dbReference type="NCBI Taxonomy" id="43355"/>
    <lineage>
        <taxon>Bacteria</taxon>
        <taxon>Bacillati</taxon>
        <taxon>Actinomycetota</taxon>
        <taxon>Actinomycetes</taxon>
        <taxon>Pseudonocardiales</taxon>
        <taxon>Pseudonocardiaceae</taxon>
        <taxon>Crossiella</taxon>
    </lineage>
</organism>
<evidence type="ECO:0000256" key="1">
    <source>
        <dbReference type="ARBA" id="ARBA00004429"/>
    </source>
</evidence>
<sequence length="611" mass="67313">MPTASKKRVRDNDWLRIAAMLWRLSPVRVSALILVTFAVSVVPAVQLQLTASAVQSVADAVAAGGADGFTGRILVVGLLIAGVSVAAHLFGVWHQYLDSVLRLHLATAVGEQVMRKGTRMDLQDYENPESYDKLQRAFQESSGSNIHQLFADTLSFARELITIVSVSAVLFSWHPWIALLILLAPIPSALAQMWYGKKMYEIEYDRAADRRRLLYFQYLTTTDHTFKEVRLFQLGDFFIGRYRELVQRFLKVDRSLNRRQSLAFGLLGMISVLAAGAALIYAMLATTRTGEIGQLAGYLQAIGVVQGSGHALLVGLAMLLQNKLFVSNLFELLDLPERQIRGGQRKFPAKLRTGIEFREVSFTYPGTTEQVLDRVSFTLPAGNCVALVGQNGAGKTTLVKLLTRLYEPTGGEILIDGVPIQEYDLTELRGNLGVIFQDYIRYEMSVRHNIGFGAVEQLADTGRVRAAAEASGADSIVDTLPDGYDAMLGRHFENGSQLSGGQWQKVALARAFMRGAPVVVLDEPTASIDAEAEAEIFGRFRTIASTSTSLLVAHRFSTVRIADRIIVIEGGRLIEQGTHSELMRQDGHYAYLFNLQAAGYQPEPATEAVRP</sequence>
<evidence type="ECO:0000256" key="8">
    <source>
        <dbReference type="ARBA" id="ARBA00022989"/>
    </source>
</evidence>